<organism evidence="2 3">
    <name type="scientific">Achromobacter arsenitoxydans SY8</name>
    <dbReference type="NCBI Taxonomy" id="477184"/>
    <lineage>
        <taxon>Bacteria</taxon>
        <taxon>Pseudomonadati</taxon>
        <taxon>Pseudomonadota</taxon>
        <taxon>Betaproteobacteria</taxon>
        <taxon>Burkholderiales</taxon>
        <taxon>Alcaligenaceae</taxon>
        <taxon>Achromobacter</taxon>
    </lineage>
</organism>
<dbReference type="PATRIC" id="fig|477184.5.peg.2986"/>
<dbReference type="EMBL" id="AGUF01000052">
    <property type="protein sequence ID" value="EHK65562.1"/>
    <property type="molecule type" value="Genomic_DNA"/>
</dbReference>
<dbReference type="PANTHER" id="PTHR30469">
    <property type="entry name" value="MULTIDRUG RESISTANCE PROTEIN MDTA"/>
    <property type="match status" value="1"/>
</dbReference>
<protein>
    <submittedName>
        <fullName evidence="2">Uncharacterized protein</fullName>
    </submittedName>
</protein>
<dbReference type="GO" id="GO:0015562">
    <property type="term" value="F:efflux transmembrane transporter activity"/>
    <property type="evidence" value="ECO:0007669"/>
    <property type="project" value="TreeGrafter"/>
</dbReference>
<name>H0F8C9_9BURK</name>
<proteinExistence type="inferred from homology"/>
<dbReference type="NCBIfam" id="TIGR01730">
    <property type="entry name" value="RND_mfp"/>
    <property type="match status" value="1"/>
</dbReference>
<evidence type="ECO:0000256" key="1">
    <source>
        <dbReference type="ARBA" id="ARBA00009477"/>
    </source>
</evidence>
<dbReference type="STRING" id="477184.KYC_15137"/>
<evidence type="ECO:0000313" key="2">
    <source>
        <dbReference type="EMBL" id="EHK65562.1"/>
    </source>
</evidence>
<comment type="caution">
    <text evidence="2">The sequence shown here is derived from an EMBL/GenBank/DDBJ whole genome shotgun (WGS) entry which is preliminary data.</text>
</comment>
<evidence type="ECO:0000313" key="3">
    <source>
        <dbReference type="Proteomes" id="UP000003113"/>
    </source>
</evidence>
<sequence length="247" mass="25898">MVLMACAWVPANAQAPMPGAVPDLASDPNAVRVLLAADPESTLAAPMAGRLESMATQLGRHVEKGDVLFRLDCGEPEARLRMASAEVAGARENLRAKVGLRKLDAAGDTEVALARAAADRANAAQALAQTQVGYCTVAAPFAGYVAKVYVRPFESVNAGAPLVDLVSDAPPRLRLNLPSRQLGKVKVGTPFQLDVIETGKQYQAQVTAVNARVDAVAQSIELEGRAEDPGRDLLPGMSGIADFGFAR</sequence>
<dbReference type="GO" id="GO:1990281">
    <property type="term" value="C:efflux pump complex"/>
    <property type="evidence" value="ECO:0007669"/>
    <property type="project" value="TreeGrafter"/>
</dbReference>
<dbReference type="InterPro" id="IPR006143">
    <property type="entry name" value="RND_pump_MFP"/>
</dbReference>
<accession>H0F8C9</accession>
<dbReference type="SUPFAM" id="SSF111369">
    <property type="entry name" value="HlyD-like secretion proteins"/>
    <property type="match status" value="1"/>
</dbReference>
<dbReference type="AlphaFoldDB" id="H0F8C9"/>
<dbReference type="Gene3D" id="2.40.30.170">
    <property type="match status" value="1"/>
</dbReference>
<dbReference type="Proteomes" id="UP000003113">
    <property type="component" value="Unassembled WGS sequence"/>
</dbReference>
<dbReference type="Gene3D" id="2.40.50.100">
    <property type="match status" value="1"/>
</dbReference>
<gene>
    <name evidence="2" type="ORF">KYC_15137</name>
</gene>
<comment type="similarity">
    <text evidence="1">Belongs to the membrane fusion protein (MFP) (TC 8.A.1) family.</text>
</comment>
<dbReference type="PANTHER" id="PTHR30469:SF36">
    <property type="entry name" value="BLL3903 PROTEIN"/>
    <property type="match status" value="1"/>
</dbReference>
<reference evidence="2 3" key="1">
    <citation type="journal article" date="2012" name="J. Bacteriol.">
        <title>Genome sequence of the highly efficient arsenite-oxidizing bacterium Achromobacter arsenitoxydans SY8.</title>
        <authorList>
            <person name="Li X."/>
            <person name="Hu Y."/>
            <person name="Gong J."/>
            <person name="Lin Y."/>
            <person name="Johnstone L."/>
            <person name="Rensing C."/>
            <person name="Wang G."/>
        </authorList>
    </citation>
    <scope>NUCLEOTIDE SEQUENCE [LARGE SCALE GENOMIC DNA]</scope>
    <source>
        <strain evidence="2 3">SY8</strain>
    </source>
</reference>
<keyword evidence="3" id="KW-1185">Reference proteome</keyword>
<dbReference type="eggNOG" id="COG0845">
    <property type="taxonomic scope" value="Bacteria"/>
</dbReference>